<evidence type="ECO:0000256" key="2">
    <source>
        <dbReference type="ARBA" id="ARBA00022821"/>
    </source>
</evidence>
<dbReference type="GO" id="GO:0005975">
    <property type="term" value="P:carbohydrate metabolic process"/>
    <property type="evidence" value="ECO:0007669"/>
    <property type="project" value="InterPro"/>
</dbReference>
<accession>Q2SMW1</accession>
<dbReference type="InterPro" id="IPR023346">
    <property type="entry name" value="Lysozyme-like_dom_sf"/>
</dbReference>
<feature type="region of interest" description="Disordered" evidence="4">
    <location>
        <begin position="59"/>
        <end position="106"/>
    </location>
</feature>
<keyword evidence="3" id="KW-1015">Disulfide bond</keyword>
<dbReference type="eggNOG" id="COG3979">
    <property type="taxonomic scope" value="Bacteria"/>
</dbReference>
<dbReference type="PANTHER" id="PTHR22595">
    <property type="entry name" value="CHITINASE-RELATED"/>
    <property type="match status" value="1"/>
</dbReference>
<dbReference type="InterPro" id="IPR036573">
    <property type="entry name" value="CBM_sf_5/12"/>
</dbReference>
<feature type="compositionally biased region" description="Gly residues" evidence="4">
    <location>
        <begin position="83"/>
        <end position="92"/>
    </location>
</feature>
<sequence>MRTQYTFGMGILASAFCLSSAVALAAVPEWKSNAVYQGGDQAHTANTIYQARYWTQGDDPTASGQWGPWKPVGPCDASCDGGDSPGDGGDPGQGDDSAGDLPQPLPGGGYSMKASVIHAAEASLTDTPLFNKVKDSVKTRDNSVVEAVVPGAASNPANVKRVESIISNAQFEETFPQRHESYTYTRFLRAVAKFEGFCSTYDDGRDSDAICRKSLATMFAHFTQETGGHDGNSSIPQWRQGLVFVREAGCDANNAGCGYNAECSPDTWQGKTWPCGKDASGDYLKYFGRGAKQLSYNYNYGPFSQAMYGDVRVLLNDPEKVADTWLNLASAVFFFVYPASPKPSMLHVVDGTWTPNAHDEQLGIKPGFGATTNIINGGIECGHGYEKPQSVNRIDYYRNHAQALNVAIGANEELGCKDQKSFDTQGSGALQVYWDQDWGYYPDMPEGKSFACKLVGYQTPYFALAQGDYRRCVENFFDVTVVTDEKQQTAGQ</sequence>
<dbReference type="CDD" id="cd00325">
    <property type="entry name" value="chitinase_GH19"/>
    <property type="match status" value="1"/>
</dbReference>
<dbReference type="GO" id="GO:0006032">
    <property type="term" value="P:chitin catabolic process"/>
    <property type="evidence" value="ECO:0007669"/>
    <property type="project" value="InterPro"/>
</dbReference>
<dbReference type="GO" id="GO:0004568">
    <property type="term" value="F:chitinase activity"/>
    <property type="evidence" value="ECO:0007669"/>
    <property type="project" value="InterPro"/>
</dbReference>
<dbReference type="SUPFAM" id="SSF53955">
    <property type="entry name" value="Lysozyme-like"/>
    <property type="match status" value="1"/>
</dbReference>
<dbReference type="SMART" id="SM00495">
    <property type="entry name" value="ChtBD3"/>
    <property type="match status" value="1"/>
</dbReference>
<dbReference type="Gene3D" id="3.30.20.10">
    <property type="entry name" value="Endochitinase, domain 2"/>
    <property type="match status" value="1"/>
</dbReference>
<dbReference type="KEGG" id="hch:HCH_01135"/>
<dbReference type="GO" id="GO:0005576">
    <property type="term" value="C:extracellular region"/>
    <property type="evidence" value="ECO:0007669"/>
    <property type="project" value="InterPro"/>
</dbReference>
<dbReference type="GO" id="GO:0016998">
    <property type="term" value="P:cell wall macromolecule catabolic process"/>
    <property type="evidence" value="ECO:0007669"/>
    <property type="project" value="InterPro"/>
</dbReference>
<reference evidence="6 7" key="1">
    <citation type="journal article" date="2005" name="Nucleic Acids Res.">
        <title>Genomic blueprint of Hahella chejuensis, a marine microbe producing an algicidal agent.</title>
        <authorList>
            <person name="Jeong H."/>
            <person name="Yim J.H."/>
            <person name="Lee C."/>
            <person name="Choi S.-H."/>
            <person name="Park Y.K."/>
            <person name="Yoon S.H."/>
            <person name="Hur C.-G."/>
            <person name="Kang H.-Y."/>
            <person name="Kim D."/>
            <person name="Lee H.H."/>
            <person name="Park K.H."/>
            <person name="Park S.-H."/>
            <person name="Park H.-S."/>
            <person name="Lee H.K."/>
            <person name="Oh T.K."/>
            <person name="Kim J.F."/>
        </authorList>
    </citation>
    <scope>NUCLEOTIDE SEQUENCE [LARGE SCALE GENOMIC DNA]</scope>
    <source>
        <strain evidence="6 7">KCTC 2396</strain>
    </source>
</reference>
<dbReference type="CAZy" id="CBM5">
    <property type="family name" value="Carbohydrate-Binding Module Family 5"/>
</dbReference>
<dbReference type="HOGENOM" id="CLU_027483_1_0_6"/>
<gene>
    <name evidence="6" type="ordered locus">HCH_01135</name>
</gene>
<dbReference type="GO" id="GO:0006952">
    <property type="term" value="P:defense response"/>
    <property type="evidence" value="ECO:0007669"/>
    <property type="project" value="UniProtKB-KW"/>
</dbReference>
<evidence type="ECO:0000259" key="5">
    <source>
        <dbReference type="SMART" id="SM00495"/>
    </source>
</evidence>
<proteinExistence type="predicted"/>
<dbReference type="STRING" id="349521.HCH_01135"/>
<dbReference type="RefSeq" id="WP_011395088.1">
    <property type="nucleotide sequence ID" value="NC_007645.1"/>
</dbReference>
<evidence type="ECO:0000313" key="7">
    <source>
        <dbReference type="Proteomes" id="UP000000238"/>
    </source>
</evidence>
<dbReference type="PANTHER" id="PTHR22595:SF79">
    <property type="entry name" value="CHITINASE 12"/>
    <property type="match status" value="1"/>
</dbReference>
<keyword evidence="2" id="KW-0611">Plant defense</keyword>
<dbReference type="Proteomes" id="UP000000238">
    <property type="component" value="Chromosome"/>
</dbReference>
<dbReference type="Gene3D" id="2.10.10.20">
    <property type="entry name" value="Carbohydrate-binding module superfamily 5/12"/>
    <property type="match status" value="1"/>
</dbReference>
<dbReference type="GO" id="GO:0030246">
    <property type="term" value="F:carbohydrate binding"/>
    <property type="evidence" value="ECO:0007669"/>
    <property type="project" value="InterPro"/>
</dbReference>
<dbReference type="EMBL" id="CP000155">
    <property type="protein sequence ID" value="ABC28013.1"/>
    <property type="molecule type" value="Genomic_DNA"/>
</dbReference>
<protein>
    <submittedName>
        <fullName evidence="6">Uncharacterized protein contain chitin-binding domain type 3</fullName>
    </submittedName>
</protein>
<evidence type="ECO:0000256" key="1">
    <source>
        <dbReference type="ARBA" id="ARBA00022801"/>
    </source>
</evidence>
<dbReference type="Pfam" id="PF00182">
    <property type="entry name" value="Glyco_hydro_19"/>
    <property type="match status" value="1"/>
</dbReference>
<feature type="domain" description="Chitin-binding type-3" evidence="5">
    <location>
        <begin position="27"/>
        <end position="72"/>
    </location>
</feature>
<dbReference type="AlphaFoldDB" id="Q2SMW1"/>
<evidence type="ECO:0000256" key="3">
    <source>
        <dbReference type="ARBA" id="ARBA00023157"/>
    </source>
</evidence>
<dbReference type="SUPFAM" id="SSF51055">
    <property type="entry name" value="Carbohydrate binding domain"/>
    <property type="match status" value="1"/>
</dbReference>
<dbReference type="InterPro" id="IPR000726">
    <property type="entry name" value="Glyco_hydro_19_cat"/>
</dbReference>
<keyword evidence="1" id="KW-0378">Hydrolase</keyword>
<name>Q2SMW1_HAHCH</name>
<organism evidence="6 7">
    <name type="scientific">Hahella chejuensis (strain KCTC 2396)</name>
    <dbReference type="NCBI Taxonomy" id="349521"/>
    <lineage>
        <taxon>Bacteria</taxon>
        <taxon>Pseudomonadati</taxon>
        <taxon>Pseudomonadota</taxon>
        <taxon>Gammaproteobacteria</taxon>
        <taxon>Oceanospirillales</taxon>
        <taxon>Hahellaceae</taxon>
        <taxon>Hahella</taxon>
    </lineage>
</organism>
<dbReference type="InterPro" id="IPR003610">
    <property type="entry name" value="CBM5/12"/>
</dbReference>
<keyword evidence="7" id="KW-1185">Reference proteome</keyword>
<evidence type="ECO:0000313" key="6">
    <source>
        <dbReference type="EMBL" id="ABC28013.1"/>
    </source>
</evidence>
<dbReference type="Gene3D" id="1.10.530.10">
    <property type="match status" value="1"/>
</dbReference>
<dbReference type="CDD" id="cd12215">
    <property type="entry name" value="ChiC_BD"/>
    <property type="match status" value="1"/>
</dbReference>
<dbReference type="OrthoDB" id="6018988at2"/>
<dbReference type="CAZy" id="GH19">
    <property type="family name" value="Glycoside Hydrolase Family 19"/>
</dbReference>
<evidence type="ECO:0000256" key="4">
    <source>
        <dbReference type="SAM" id="MobiDB-lite"/>
    </source>
</evidence>